<evidence type="ECO:0000313" key="4">
    <source>
        <dbReference type="Proteomes" id="UP000295814"/>
    </source>
</evidence>
<dbReference type="Gene3D" id="2.60.120.1130">
    <property type="match status" value="1"/>
</dbReference>
<dbReference type="OrthoDB" id="98874at2"/>
<evidence type="ECO:0000256" key="1">
    <source>
        <dbReference type="SAM" id="SignalP"/>
    </source>
</evidence>
<dbReference type="Gene3D" id="2.60.40.3140">
    <property type="match status" value="1"/>
</dbReference>
<organism evidence="3 4">
    <name type="scientific">Seonamhaeicola sediminis</name>
    <dbReference type="NCBI Taxonomy" id="2528206"/>
    <lineage>
        <taxon>Bacteria</taxon>
        <taxon>Pseudomonadati</taxon>
        <taxon>Bacteroidota</taxon>
        <taxon>Flavobacteriia</taxon>
        <taxon>Flavobacteriales</taxon>
        <taxon>Flavobacteriaceae</taxon>
    </lineage>
</organism>
<dbReference type="Gene3D" id="3.10.620.30">
    <property type="match status" value="1"/>
</dbReference>
<feature type="chain" id="PRO_5022856561" evidence="1">
    <location>
        <begin position="21"/>
        <end position="656"/>
    </location>
</feature>
<dbReference type="EMBL" id="SMZJ02000006">
    <property type="protein sequence ID" value="TWO31893.1"/>
    <property type="molecule type" value="Genomic_DNA"/>
</dbReference>
<accession>A0A562YBU4</accession>
<reference evidence="3 4" key="1">
    <citation type="submission" date="2019-07" db="EMBL/GenBank/DDBJ databases">
        <title>Seonamhaeicola sp. W255 draft genome.</title>
        <authorList>
            <person name="Zhang X.-Y."/>
            <person name="Zhang R."/>
            <person name="Zhong Y.-L."/>
            <person name="Du Z.-J."/>
        </authorList>
    </citation>
    <scope>NUCLEOTIDE SEQUENCE [LARGE SCALE GENOMIC DNA]</scope>
    <source>
        <strain evidence="3 4">W255</strain>
    </source>
</reference>
<feature type="domain" description="DUF3857" evidence="2">
    <location>
        <begin position="73"/>
        <end position="205"/>
    </location>
</feature>
<dbReference type="InterPro" id="IPR024618">
    <property type="entry name" value="DUF3857"/>
</dbReference>
<dbReference type="Proteomes" id="UP000295814">
    <property type="component" value="Unassembled WGS sequence"/>
</dbReference>
<sequence>MNIMRIIQILLLLPTLVAFSQTPFNSESHQVTLADIKTNTFEKDTTANALIIYEHGKSWVHPGTYKLTTNEIRKIKILSKEGFDQATVKLYLHKKSGNDYQKVENIVGTTYNMVNGNVVKSKLSKKDIFEEDYNENYDLVTFTLPNIKEGSVISYSYTLSTPQYLMWNYKGWDFQHKIPTLYSEYETSIPGNWEYNIKLVGGKKLTVNTVDVKKDCLEVSGGGKANCLESVYAMKDIPAFIEEDYMTTEDNYLARVEYELKTFRGFDGTVTNYTKEWKDVDKELKTDPNIGKQLSKSIKLEDVLPISLINNINSKENAALIYEHIQKNFTWNEKLEIFKDVSIKDLIKDKSGNVGSINILLHNILNEKGYSVKPLLISTRQNGHPTKIYPVISDFNYLVVHLNIDEENYLLDATDKYLSFDEIPFRCLNQYGRLLDFNAGSEWFDIVPKKSDVFYEAKLHIDDNGDIVGKIVSKRTGYHAYNYRKSYFKNKSAYIENLQNNTAYVNISNHNTVESSPIHPVFNEQYNVKYQSEITGDNMYLNPFFVKFFSENPFKLQERSYPIDFGYKDSYYYTLKLDLGDQYEIIEKPKPVVTSLPNKAGILFYSSSTFDNELSLTFRIDFKEAVYTPEYYPYLKKFMNKIVDVQNNSLVLLKKK</sequence>
<evidence type="ECO:0000313" key="3">
    <source>
        <dbReference type="EMBL" id="TWO31893.1"/>
    </source>
</evidence>
<keyword evidence="4" id="KW-1185">Reference proteome</keyword>
<proteinExistence type="predicted"/>
<feature type="signal peptide" evidence="1">
    <location>
        <begin position="1"/>
        <end position="20"/>
    </location>
</feature>
<dbReference type="Pfam" id="PF12969">
    <property type="entry name" value="DUF3857"/>
    <property type="match status" value="1"/>
</dbReference>
<gene>
    <name evidence="3" type="ORF">E1J38_010935</name>
</gene>
<evidence type="ECO:0000259" key="2">
    <source>
        <dbReference type="Pfam" id="PF12969"/>
    </source>
</evidence>
<name>A0A562YBU4_9FLAO</name>
<comment type="caution">
    <text evidence="3">The sequence shown here is derived from an EMBL/GenBank/DDBJ whole genome shotgun (WGS) entry which is preliminary data.</text>
</comment>
<protein>
    <submittedName>
        <fullName evidence="3">DUF3857 domain-containing protein</fullName>
    </submittedName>
</protein>
<keyword evidence="1" id="KW-0732">Signal</keyword>
<dbReference type="AlphaFoldDB" id="A0A562YBU4"/>